<dbReference type="Gene3D" id="4.10.460.10">
    <property type="entry name" value="Inositol Polyphosphate 1-phosphatase, domain 1"/>
    <property type="match status" value="1"/>
</dbReference>
<feature type="binding site" evidence="2">
    <location>
        <position position="81"/>
    </location>
    <ligand>
        <name>Mg(2+)</name>
        <dbReference type="ChEBI" id="CHEBI:18420"/>
        <label>1</label>
        <note>catalytic</note>
    </ligand>
</feature>
<feature type="binding site" evidence="2">
    <location>
        <position position="159"/>
    </location>
    <ligand>
        <name>Mg(2+)</name>
        <dbReference type="ChEBI" id="CHEBI:18420"/>
        <label>1</label>
        <note>catalytic</note>
    </ligand>
</feature>
<name>R7TB68_CAPTE</name>
<dbReference type="InterPro" id="IPR000760">
    <property type="entry name" value="Inositol_monophosphatase-like"/>
</dbReference>
<comment type="similarity">
    <text evidence="1">Belongs to the inositol monophosphatase superfamily.</text>
</comment>
<feature type="binding site" evidence="2">
    <location>
        <position position="298"/>
    </location>
    <ligand>
        <name>Mg(2+)</name>
        <dbReference type="ChEBI" id="CHEBI:18420"/>
        <label>1</label>
        <note>catalytic</note>
    </ligand>
</feature>
<dbReference type="InterPro" id="IPR044897">
    <property type="entry name" value="INPP1_dom_1"/>
</dbReference>
<dbReference type="HOGENOM" id="CLU_043868_2_0_1"/>
<proteinExistence type="inferred from homology"/>
<dbReference type="PANTHER" id="PTHR43028:SF3">
    <property type="entry name" value="INOSITOL POLYPHOSPHATE 1-PHOSPHATASE"/>
    <property type="match status" value="1"/>
</dbReference>
<dbReference type="EMBL" id="KB310783">
    <property type="protein sequence ID" value="ELT90747.1"/>
    <property type="molecule type" value="Genomic_DNA"/>
</dbReference>
<dbReference type="SUPFAM" id="SSF56655">
    <property type="entry name" value="Carbohydrate phosphatase"/>
    <property type="match status" value="1"/>
</dbReference>
<evidence type="ECO:0000256" key="2">
    <source>
        <dbReference type="PIRSR" id="PIRSR600760-2"/>
    </source>
</evidence>
<feature type="binding site" evidence="2">
    <location>
        <position position="156"/>
    </location>
    <ligand>
        <name>Mg(2+)</name>
        <dbReference type="ChEBI" id="CHEBI:18420"/>
        <label>1</label>
        <note>catalytic</note>
    </ligand>
</feature>
<reference evidence="3 5" key="2">
    <citation type="journal article" date="2013" name="Nature">
        <title>Insights into bilaterian evolution from three spiralian genomes.</title>
        <authorList>
            <person name="Simakov O."/>
            <person name="Marletaz F."/>
            <person name="Cho S.J."/>
            <person name="Edsinger-Gonzales E."/>
            <person name="Havlak P."/>
            <person name="Hellsten U."/>
            <person name="Kuo D.H."/>
            <person name="Larsson T."/>
            <person name="Lv J."/>
            <person name="Arendt D."/>
            <person name="Savage R."/>
            <person name="Osoegawa K."/>
            <person name="de Jong P."/>
            <person name="Grimwood J."/>
            <person name="Chapman J.A."/>
            <person name="Shapiro H."/>
            <person name="Aerts A."/>
            <person name="Otillar R.P."/>
            <person name="Terry A.Y."/>
            <person name="Boore J.L."/>
            <person name="Grigoriev I.V."/>
            <person name="Lindberg D.R."/>
            <person name="Seaver E.C."/>
            <person name="Weisblat D.A."/>
            <person name="Putnam N.H."/>
            <person name="Rokhsar D.S."/>
        </authorList>
    </citation>
    <scope>NUCLEOTIDE SEQUENCE</scope>
    <source>
        <strain evidence="3 5">I ESC-2004</strain>
    </source>
</reference>
<dbReference type="EMBL" id="AMQN01014174">
    <property type="status" value="NOT_ANNOTATED_CDS"/>
    <property type="molecule type" value="Genomic_DNA"/>
</dbReference>
<dbReference type="OrthoDB" id="9977309at2759"/>
<dbReference type="InterPro" id="IPR050725">
    <property type="entry name" value="CysQ/Inositol_MonoPase"/>
</dbReference>
<dbReference type="Gene3D" id="3.30.540.10">
    <property type="entry name" value="Fructose-1,6-Bisphosphatase, subunit A, domain 1"/>
    <property type="match status" value="1"/>
</dbReference>
<dbReference type="FunFam" id="4.10.460.10:FF:000001">
    <property type="entry name" value="Inositol polyphosphate 1-phosphatase"/>
    <property type="match status" value="1"/>
</dbReference>
<dbReference type="GO" id="GO:0046854">
    <property type="term" value="P:phosphatidylinositol phosphate biosynthetic process"/>
    <property type="evidence" value="ECO:0007669"/>
    <property type="project" value="InterPro"/>
</dbReference>
<gene>
    <name evidence="3" type="ORF">CAPTEDRAFT_155188</name>
</gene>
<dbReference type="OMA" id="KGSTFRW"/>
<dbReference type="EnsemblMetazoa" id="CapteT155188">
    <property type="protein sequence ID" value="CapteP155188"/>
    <property type="gene ID" value="CapteG155188"/>
</dbReference>
<dbReference type="GO" id="GO:0004441">
    <property type="term" value="F:inositol-1,4-bisphosphate 1-phosphatase activity"/>
    <property type="evidence" value="ECO:0007669"/>
    <property type="project" value="TreeGrafter"/>
</dbReference>
<evidence type="ECO:0000256" key="1">
    <source>
        <dbReference type="ARBA" id="ARBA00009759"/>
    </source>
</evidence>
<dbReference type="GO" id="GO:0046872">
    <property type="term" value="F:metal ion binding"/>
    <property type="evidence" value="ECO:0007669"/>
    <property type="project" value="UniProtKB-KW"/>
</dbReference>
<dbReference type="FunCoup" id="R7TB68">
    <property type="interactions" value="108"/>
</dbReference>
<evidence type="ECO:0000313" key="4">
    <source>
        <dbReference type="EnsemblMetazoa" id="CapteP155188"/>
    </source>
</evidence>
<dbReference type="STRING" id="283909.R7TB68"/>
<dbReference type="InterPro" id="IPR020550">
    <property type="entry name" value="Inositol_monophosphatase_CS"/>
</dbReference>
<accession>R7TB68</accession>
<dbReference type="PANTHER" id="PTHR43028">
    <property type="entry name" value="3'(2'),5'-BISPHOSPHATE NUCLEOTIDASE 1"/>
    <property type="match status" value="1"/>
</dbReference>
<comment type="cofactor">
    <cofactor evidence="2">
        <name>Mg(2+)</name>
        <dbReference type="ChEBI" id="CHEBI:18420"/>
    </cofactor>
</comment>
<evidence type="ECO:0000313" key="5">
    <source>
        <dbReference type="Proteomes" id="UP000014760"/>
    </source>
</evidence>
<organism evidence="3">
    <name type="scientific">Capitella teleta</name>
    <name type="common">Polychaete worm</name>
    <dbReference type="NCBI Taxonomy" id="283909"/>
    <lineage>
        <taxon>Eukaryota</taxon>
        <taxon>Metazoa</taxon>
        <taxon>Spiralia</taxon>
        <taxon>Lophotrochozoa</taxon>
        <taxon>Annelida</taxon>
        <taxon>Polychaeta</taxon>
        <taxon>Sedentaria</taxon>
        <taxon>Scolecida</taxon>
        <taxon>Capitellidae</taxon>
        <taxon>Capitella</taxon>
    </lineage>
</organism>
<reference evidence="4" key="3">
    <citation type="submission" date="2015-06" db="UniProtKB">
        <authorList>
            <consortium name="EnsemblMetazoa"/>
        </authorList>
    </citation>
    <scope>IDENTIFICATION</scope>
</reference>
<keyword evidence="2" id="KW-0479">Metal-binding</keyword>
<evidence type="ECO:0008006" key="6">
    <source>
        <dbReference type="Google" id="ProtNLM"/>
    </source>
</evidence>
<dbReference type="Gene3D" id="3.40.190.80">
    <property type="match status" value="1"/>
</dbReference>
<reference evidence="5" key="1">
    <citation type="submission" date="2012-12" db="EMBL/GenBank/DDBJ databases">
        <authorList>
            <person name="Hellsten U."/>
            <person name="Grimwood J."/>
            <person name="Chapman J.A."/>
            <person name="Shapiro H."/>
            <person name="Aerts A."/>
            <person name="Otillar R.P."/>
            <person name="Terry A.Y."/>
            <person name="Boore J.L."/>
            <person name="Simakov O."/>
            <person name="Marletaz F."/>
            <person name="Cho S.-J."/>
            <person name="Edsinger-Gonzales E."/>
            <person name="Havlak P."/>
            <person name="Kuo D.-H."/>
            <person name="Larsson T."/>
            <person name="Lv J."/>
            <person name="Arendt D."/>
            <person name="Savage R."/>
            <person name="Osoegawa K."/>
            <person name="de Jong P."/>
            <person name="Lindberg D.R."/>
            <person name="Seaver E.C."/>
            <person name="Weisblat D.A."/>
            <person name="Putnam N.H."/>
            <person name="Grigoriev I.V."/>
            <person name="Rokhsar D.S."/>
        </authorList>
    </citation>
    <scope>NUCLEOTIDE SEQUENCE</scope>
    <source>
        <strain evidence="5">I ESC-2004</strain>
    </source>
</reference>
<keyword evidence="2" id="KW-0460">Magnesium</keyword>
<feature type="binding site" evidence="2">
    <location>
        <position position="158"/>
    </location>
    <ligand>
        <name>Mg(2+)</name>
        <dbReference type="ChEBI" id="CHEBI:18420"/>
        <label>1</label>
        <note>catalytic</note>
    </ligand>
</feature>
<dbReference type="PROSITE" id="PS00630">
    <property type="entry name" value="IMP_2"/>
    <property type="match status" value="1"/>
</dbReference>
<dbReference type="Pfam" id="PF00459">
    <property type="entry name" value="Inositol_P"/>
    <property type="match status" value="1"/>
</dbReference>
<dbReference type="AlphaFoldDB" id="R7TB68"/>
<keyword evidence="5" id="KW-1185">Reference proteome</keyword>
<sequence length="379" mass="41277">MKLSDLLVTLMQASEKGANIARTTRREQSLFELLVEEKTGKCKNERFVQDFKTLADVLVQEVAAHDIRAKFPSLVANIRGEESNTFTNTLGESITVQLQEDIESTAQLLCKVLDGNQAASKLLAQVAHDSVEIDVPASLQNIPDEVDENSIGIWIDPIDSTAQYIEGHKSVLASGSLYAVGLECVVVLIGAFDLSTGQPLAGVLNQPFSKHNALNKRWSGRLCWGLTTPPLCMAPPLTSPPAPNTIVMSSSEDKFVQEKLSRDFTVQHVAGAGYKILSVIDGQAEAYLLTRGSTFKWDTCGPQALLMALGGGIVDYRKAFDAIKKDRNCSEEILKDFQLTYATADNVDAAENVLWANSGGLLAYRDAKVAFGILRKLEE</sequence>
<protein>
    <recommendedName>
        <fullName evidence="6">Inositol polyphosphate 1-phosphatase</fullName>
    </recommendedName>
</protein>
<evidence type="ECO:0000313" key="3">
    <source>
        <dbReference type="EMBL" id="ELT90747.1"/>
    </source>
</evidence>
<dbReference type="Proteomes" id="UP000014760">
    <property type="component" value="Unassembled WGS sequence"/>
</dbReference>